<accession>A0A5C3KHR6</accession>
<evidence type="ECO:0000313" key="2">
    <source>
        <dbReference type="Proteomes" id="UP000307440"/>
    </source>
</evidence>
<name>A0A5C3KHR6_COPMA</name>
<evidence type="ECO:0000313" key="1">
    <source>
        <dbReference type="EMBL" id="TFK19660.1"/>
    </source>
</evidence>
<organism evidence="1 2">
    <name type="scientific">Coprinopsis marcescibilis</name>
    <name type="common">Agaric fungus</name>
    <name type="synonym">Psathyrella marcescibilis</name>
    <dbReference type="NCBI Taxonomy" id="230819"/>
    <lineage>
        <taxon>Eukaryota</taxon>
        <taxon>Fungi</taxon>
        <taxon>Dikarya</taxon>
        <taxon>Basidiomycota</taxon>
        <taxon>Agaricomycotina</taxon>
        <taxon>Agaricomycetes</taxon>
        <taxon>Agaricomycetidae</taxon>
        <taxon>Agaricales</taxon>
        <taxon>Agaricineae</taxon>
        <taxon>Psathyrellaceae</taxon>
        <taxon>Coprinopsis</taxon>
    </lineage>
</organism>
<dbReference type="EMBL" id="ML210330">
    <property type="protein sequence ID" value="TFK19660.1"/>
    <property type="molecule type" value="Genomic_DNA"/>
</dbReference>
<dbReference type="AlphaFoldDB" id="A0A5C3KHR6"/>
<gene>
    <name evidence="1" type="ORF">FA15DRAFT_659697</name>
</gene>
<reference evidence="1 2" key="1">
    <citation type="journal article" date="2019" name="Nat. Ecol. Evol.">
        <title>Megaphylogeny resolves global patterns of mushroom evolution.</title>
        <authorList>
            <person name="Varga T."/>
            <person name="Krizsan K."/>
            <person name="Foldi C."/>
            <person name="Dima B."/>
            <person name="Sanchez-Garcia M."/>
            <person name="Sanchez-Ramirez S."/>
            <person name="Szollosi G.J."/>
            <person name="Szarkandi J.G."/>
            <person name="Papp V."/>
            <person name="Albert L."/>
            <person name="Andreopoulos W."/>
            <person name="Angelini C."/>
            <person name="Antonin V."/>
            <person name="Barry K.W."/>
            <person name="Bougher N.L."/>
            <person name="Buchanan P."/>
            <person name="Buyck B."/>
            <person name="Bense V."/>
            <person name="Catcheside P."/>
            <person name="Chovatia M."/>
            <person name="Cooper J."/>
            <person name="Damon W."/>
            <person name="Desjardin D."/>
            <person name="Finy P."/>
            <person name="Geml J."/>
            <person name="Haridas S."/>
            <person name="Hughes K."/>
            <person name="Justo A."/>
            <person name="Karasinski D."/>
            <person name="Kautmanova I."/>
            <person name="Kiss B."/>
            <person name="Kocsube S."/>
            <person name="Kotiranta H."/>
            <person name="LaButti K.M."/>
            <person name="Lechner B.E."/>
            <person name="Liimatainen K."/>
            <person name="Lipzen A."/>
            <person name="Lukacs Z."/>
            <person name="Mihaltcheva S."/>
            <person name="Morgado L.N."/>
            <person name="Niskanen T."/>
            <person name="Noordeloos M.E."/>
            <person name="Ohm R.A."/>
            <person name="Ortiz-Santana B."/>
            <person name="Ovrebo C."/>
            <person name="Racz N."/>
            <person name="Riley R."/>
            <person name="Savchenko A."/>
            <person name="Shiryaev A."/>
            <person name="Soop K."/>
            <person name="Spirin V."/>
            <person name="Szebenyi C."/>
            <person name="Tomsovsky M."/>
            <person name="Tulloss R.E."/>
            <person name="Uehling J."/>
            <person name="Grigoriev I.V."/>
            <person name="Vagvolgyi C."/>
            <person name="Papp T."/>
            <person name="Martin F.M."/>
            <person name="Miettinen O."/>
            <person name="Hibbett D.S."/>
            <person name="Nagy L.G."/>
        </authorList>
    </citation>
    <scope>NUCLEOTIDE SEQUENCE [LARGE SCALE GENOMIC DNA]</scope>
    <source>
        <strain evidence="1 2">CBS 121175</strain>
    </source>
</reference>
<protein>
    <submittedName>
        <fullName evidence="1">Uncharacterized protein</fullName>
    </submittedName>
</protein>
<proteinExistence type="predicted"/>
<dbReference type="Proteomes" id="UP000307440">
    <property type="component" value="Unassembled WGS sequence"/>
</dbReference>
<keyword evidence="2" id="KW-1185">Reference proteome</keyword>
<sequence length="126" mass="13695">MPMFDGSKWTNTLGCDFVDGQQVHRSTEADVPQENLRNEDIGAENLELAIINADKFAPHDAKSDMHLEEQHTSGSCFPLNAIMWGISSGLSGILALSCQPVNTQAFLIGVSSPKFRGPCAGRTSWM</sequence>